<dbReference type="EMBL" id="JABFAB010000004">
    <property type="protein sequence ID" value="MBA0646436.1"/>
    <property type="molecule type" value="Genomic_DNA"/>
</dbReference>
<accession>A0A7J8U7H1</accession>
<keyword evidence="2" id="KW-1185">Reference proteome</keyword>
<gene>
    <name evidence="1" type="ORF">Goklo_014403</name>
</gene>
<dbReference type="AlphaFoldDB" id="A0A7J8U7H1"/>
<dbReference type="Proteomes" id="UP000593573">
    <property type="component" value="Unassembled WGS sequence"/>
</dbReference>
<evidence type="ECO:0000313" key="1">
    <source>
        <dbReference type="EMBL" id="MBA0646436.1"/>
    </source>
</evidence>
<comment type="caution">
    <text evidence="1">The sequence shown here is derived from an EMBL/GenBank/DDBJ whole genome shotgun (WGS) entry which is preliminary data.</text>
</comment>
<sequence length="50" mass="5795">MQHESREKRSSPVTSALEDRVVTLNESTEEVNERIRDVNDRINNGLQTIQ</sequence>
<protein>
    <submittedName>
        <fullName evidence="1">Uncharacterized protein</fullName>
    </submittedName>
</protein>
<reference evidence="1 2" key="1">
    <citation type="journal article" date="2019" name="Genome Biol. Evol.">
        <title>Insights into the evolution of the New World diploid cottons (Gossypium, subgenus Houzingenia) based on genome sequencing.</title>
        <authorList>
            <person name="Grover C.E."/>
            <person name="Arick M.A. 2nd"/>
            <person name="Thrash A."/>
            <person name="Conover J.L."/>
            <person name="Sanders W.S."/>
            <person name="Peterson D.G."/>
            <person name="Frelichowski J.E."/>
            <person name="Scheffler J.A."/>
            <person name="Scheffler B.E."/>
            <person name="Wendel J.F."/>
        </authorList>
    </citation>
    <scope>NUCLEOTIDE SEQUENCE [LARGE SCALE GENOMIC DNA]</scope>
    <source>
        <strain evidence="1">57</strain>
        <tissue evidence="1">Leaf</tissue>
    </source>
</reference>
<proteinExistence type="predicted"/>
<evidence type="ECO:0000313" key="2">
    <source>
        <dbReference type="Proteomes" id="UP000593573"/>
    </source>
</evidence>
<organism evidence="1 2">
    <name type="scientific">Gossypium klotzschianum</name>
    <dbReference type="NCBI Taxonomy" id="34286"/>
    <lineage>
        <taxon>Eukaryota</taxon>
        <taxon>Viridiplantae</taxon>
        <taxon>Streptophyta</taxon>
        <taxon>Embryophyta</taxon>
        <taxon>Tracheophyta</taxon>
        <taxon>Spermatophyta</taxon>
        <taxon>Magnoliopsida</taxon>
        <taxon>eudicotyledons</taxon>
        <taxon>Gunneridae</taxon>
        <taxon>Pentapetalae</taxon>
        <taxon>rosids</taxon>
        <taxon>malvids</taxon>
        <taxon>Malvales</taxon>
        <taxon>Malvaceae</taxon>
        <taxon>Malvoideae</taxon>
        <taxon>Gossypium</taxon>
    </lineage>
</organism>
<name>A0A7J8U7H1_9ROSI</name>